<dbReference type="InterPro" id="IPR045657">
    <property type="entry name" value="DUF6392"/>
</dbReference>
<name>A0A6I6EVJ8_9GAMM</name>
<protein>
    <submittedName>
        <fullName evidence="1">Pyocin immunity protein</fullName>
    </submittedName>
</protein>
<organism evidence="1 2">
    <name type="scientific">Erwinia sorbitola</name>
    <dbReference type="NCBI Taxonomy" id="2681984"/>
    <lineage>
        <taxon>Bacteria</taxon>
        <taxon>Pseudomonadati</taxon>
        <taxon>Pseudomonadota</taxon>
        <taxon>Gammaproteobacteria</taxon>
        <taxon>Enterobacterales</taxon>
        <taxon>Erwiniaceae</taxon>
        <taxon>Erwinia</taxon>
    </lineage>
</organism>
<accession>A0A6I6EVJ8</accession>
<dbReference type="Proteomes" id="UP000424752">
    <property type="component" value="Chromosome"/>
</dbReference>
<gene>
    <name evidence="1" type="ORF">GN242_14385</name>
</gene>
<reference evidence="1 2" key="1">
    <citation type="submission" date="2019-12" db="EMBL/GenBank/DDBJ databases">
        <title>Erwinia sp. nov., isolated from droppings of birds in the Qinghai-Tiebt plateau of China.</title>
        <authorList>
            <person name="Ge Y."/>
        </authorList>
    </citation>
    <scope>NUCLEOTIDE SEQUENCE [LARGE SCALE GENOMIC DNA]</scope>
    <source>
        <strain evidence="1 2">J780</strain>
    </source>
</reference>
<evidence type="ECO:0000313" key="1">
    <source>
        <dbReference type="EMBL" id="QGU88343.1"/>
    </source>
</evidence>
<proteinExistence type="predicted"/>
<dbReference type="KEGG" id="erwi:GN242_14385"/>
<dbReference type="RefSeq" id="WP_156287715.1">
    <property type="nucleotide sequence ID" value="NZ_CP046509.1"/>
</dbReference>
<evidence type="ECO:0000313" key="2">
    <source>
        <dbReference type="Proteomes" id="UP000424752"/>
    </source>
</evidence>
<dbReference type="EMBL" id="CP046509">
    <property type="protein sequence ID" value="QGU88343.1"/>
    <property type="molecule type" value="Genomic_DNA"/>
</dbReference>
<dbReference type="Pfam" id="PF19929">
    <property type="entry name" value="DUF6392"/>
    <property type="match status" value="1"/>
</dbReference>
<dbReference type="AlphaFoldDB" id="A0A6I6EVJ8"/>
<sequence>MTIHVETLIRSLGKAYPDLVKTGLITYQTKPQGAPGSPVISLDLAKEGVFLSFAREGQVLKEVTLRIQNSKAKNWVFPNELPSPLEEKMSRDWVHETLSEPDKILPPKVVAGLSFGMTERYSLEGFHIPITLQIRYDENEMVEKLTFLPTSELRW</sequence>